<evidence type="ECO:0000256" key="6">
    <source>
        <dbReference type="ARBA" id="ARBA00022857"/>
    </source>
</evidence>
<dbReference type="GO" id="GO:0005829">
    <property type="term" value="C:cytosol"/>
    <property type="evidence" value="ECO:0007669"/>
    <property type="project" value="TreeGrafter"/>
</dbReference>
<dbReference type="UniPathway" id="UPA00193"/>
<feature type="region of interest" description="Disordered" evidence="9">
    <location>
        <begin position="316"/>
        <end position="346"/>
    </location>
</feature>
<evidence type="ECO:0000256" key="3">
    <source>
        <dbReference type="ARBA" id="ARBA00006743"/>
    </source>
</evidence>
<dbReference type="EMBL" id="FO082049">
    <property type="protein sequence ID" value="CCE83448.1"/>
    <property type="molecule type" value="Genomic_DNA"/>
</dbReference>
<dbReference type="GO" id="GO:0004489">
    <property type="term" value="F:methylenetetrahydrofolate reductase [NAD(P)H] activity"/>
    <property type="evidence" value="ECO:0007669"/>
    <property type="project" value="InterPro"/>
</dbReference>
<dbReference type="CDD" id="cd00537">
    <property type="entry name" value="MTHFR"/>
    <property type="match status" value="1"/>
</dbReference>
<dbReference type="GO" id="GO:0035999">
    <property type="term" value="P:tetrahydrofolate interconversion"/>
    <property type="evidence" value="ECO:0007669"/>
    <property type="project" value="UniProtKB-UniPathway"/>
</dbReference>
<comment type="pathway">
    <text evidence="2 8">One-carbon metabolism; tetrahydrofolate interconversion.</text>
</comment>
<evidence type="ECO:0000313" key="12">
    <source>
        <dbReference type="EMBL" id="CCE84479.1"/>
    </source>
</evidence>
<gene>
    <name evidence="11" type="primary">Piso0_004023</name>
    <name evidence="11" type="ORF">GNLVRS01_PISO0K07754g</name>
    <name evidence="12" type="ORF">GNLVRS01_PISO0L07755g</name>
</gene>
<dbReference type="Proteomes" id="UP000005222">
    <property type="component" value="Chromosome L"/>
</dbReference>
<dbReference type="GO" id="GO:0071949">
    <property type="term" value="F:FAD binding"/>
    <property type="evidence" value="ECO:0007669"/>
    <property type="project" value="TreeGrafter"/>
</dbReference>
<keyword evidence="7" id="KW-0560">Oxidoreductase</keyword>
<evidence type="ECO:0000313" key="11">
    <source>
        <dbReference type="EMBL" id="CCE83448.1"/>
    </source>
</evidence>
<accession>G8YA65</accession>
<comment type="similarity">
    <text evidence="3">Belongs to the methylenetetrahydrofolate reductase family.</text>
</comment>
<evidence type="ECO:0000256" key="7">
    <source>
        <dbReference type="ARBA" id="ARBA00023002"/>
    </source>
</evidence>
<organism evidence="11 13">
    <name type="scientific">Pichia sorbitophila (strain ATCC MYA-4447 / BCRC 22081 / CBS 7064 / NBRC 10061 / NRRL Y-12695)</name>
    <name type="common">Hybrid yeast</name>
    <dbReference type="NCBI Taxonomy" id="559304"/>
    <lineage>
        <taxon>Eukaryota</taxon>
        <taxon>Fungi</taxon>
        <taxon>Dikarya</taxon>
        <taxon>Ascomycota</taxon>
        <taxon>Saccharomycotina</taxon>
        <taxon>Pichiomycetes</taxon>
        <taxon>Debaryomycetaceae</taxon>
        <taxon>Millerozyma</taxon>
    </lineage>
</organism>
<evidence type="ECO:0000256" key="8">
    <source>
        <dbReference type="RuleBase" id="RU004254"/>
    </source>
</evidence>
<keyword evidence="5" id="KW-0274">FAD</keyword>
<sequence length="646" mass="72625">MSTVKDKILSLKENERFVSFEFFPPKTDTGFCNLLARLNRMSALNPLFITVTWGAGGSTSEKSLDLATTCQKDVGVTTILHLTCTNTNKSVIDQALKKAKENGIKNVLALRGDPPRTEEYWTPDCDFSNAEDLVKYIRETHGDYFCIGVAGYPEGHVDGADTRNQSPEKDIPYLIRKVQAGADFIITQLFYDASKFLKYEALLRSHDELKDIILIPGLMPVTTYSVFKRATKLSHASVPDDIAQKLQESSVDDDLVKELGVDIVTKIIKEINAKTNNRIKGYHFYCLNLEKSVASIMNRSDVLRPIMEAPSNLNENENAIESDTEEPDELAKGKGRHEKRRRKSSLLNENAVADKSLVQKTLIGKSLLGDKKTLVDISSGKGSLGKDANWDEYPNGRFGDSNSPAYGEIDGYGPSLKVSSASEAIAKWGSPEKESDLTNVFIKYLSGEIDSLPWVDAALSPETALIQEELFEINKKGYFSLASQPAVDGVPSCDKIFGWGPRNGFVYQKAFIEIFVPKKKWDDVILVNLKKYFDNMSITYYCGDNKGNVTSNLPLSKDSHNIKNTITWGVFPQKEVLSPTIIDFESFKAWNEEAFILWLEWARCYKRDSKPYQMLNSVYENYYLVSLISHDFKDEHALWNALLQNN</sequence>
<protein>
    <submittedName>
        <fullName evidence="11">Piso0_004023 protein</fullName>
    </submittedName>
</protein>
<dbReference type="NCBIfam" id="TIGR00677">
    <property type="entry name" value="fadh2_euk"/>
    <property type="match status" value="1"/>
</dbReference>
<evidence type="ECO:0000313" key="13">
    <source>
        <dbReference type="Proteomes" id="UP000005222"/>
    </source>
</evidence>
<feature type="domain" description="MTHFR SAM-binding regulatory" evidence="10">
    <location>
        <begin position="384"/>
        <end position="641"/>
    </location>
</feature>
<dbReference type="PANTHER" id="PTHR45754">
    <property type="entry name" value="METHYLENETETRAHYDROFOLATE REDUCTASE"/>
    <property type="match status" value="1"/>
</dbReference>
<dbReference type="InterPro" id="IPR003171">
    <property type="entry name" value="Mehydrof_redctse-like"/>
</dbReference>
<keyword evidence="13" id="KW-1185">Reference proteome</keyword>
<dbReference type="InterPro" id="IPR004621">
    <property type="entry name" value="Fadh2_euk"/>
</dbReference>
<evidence type="ECO:0000256" key="2">
    <source>
        <dbReference type="ARBA" id="ARBA00004777"/>
    </source>
</evidence>
<dbReference type="OMA" id="KRANICN"/>
<dbReference type="FunCoup" id="G8YA65">
    <property type="interactions" value="50"/>
</dbReference>
<proteinExistence type="inferred from homology"/>
<name>G8YA65_PICSO</name>
<evidence type="ECO:0000256" key="9">
    <source>
        <dbReference type="SAM" id="MobiDB-lite"/>
    </source>
</evidence>
<evidence type="ECO:0000259" key="10">
    <source>
        <dbReference type="Pfam" id="PF21895"/>
    </source>
</evidence>
<dbReference type="InParanoid" id="G8YA65"/>
<dbReference type="EMBL" id="FO082048">
    <property type="protein sequence ID" value="CCE84479.1"/>
    <property type="molecule type" value="Genomic_DNA"/>
</dbReference>
<dbReference type="STRING" id="559304.G8YA65"/>
<dbReference type="InterPro" id="IPR029041">
    <property type="entry name" value="FAD-linked_oxidoreductase-like"/>
</dbReference>
<keyword evidence="4" id="KW-0285">Flavoprotein</keyword>
<dbReference type="HOGENOM" id="CLU_025841_2_1_1"/>
<dbReference type="PANTHER" id="PTHR45754:SF1">
    <property type="entry name" value="METHYLENETETRAHYDROFOLATE REDUCTASE 1"/>
    <property type="match status" value="1"/>
</dbReference>
<dbReference type="GO" id="GO:0009086">
    <property type="term" value="P:methionine biosynthetic process"/>
    <property type="evidence" value="ECO:0007669"/>
    <property type="project" value="TreeGrafter"/>
</dbReference>
<dbReference type="Proteomes" id="UP000005222">
    <property type="component" value="Chromosome K"/>
</dbReference>
<dbReference type="eggNOG" id="KOG0564">
    <property type="taxonomic scope" value="Eukaryota"/>
</dbReference>
<reference evidence="11" key="1">
    <citation type="submission" date="2011-10" db="EMBL/GenBank/DDBJ databases">
        <authorList>
            <person name="Genoscope - CEA"/>
        </authorList>
    </citation>
    <scope>NUCLEOTIDE SEQUENCE</scope>
</reference>
<comment type="cofactor">
    <cofactor evidence="1">
        <name>FAD</name>
        <dbReference type="ChEBI" id="CHEBI:57692"/>
    </cofactor>
</comment>
<evidence type="ECO:0000256" key="1">
    <source>
        <dbReference type="ARBA" id="ARBA00001974"/>
    </source>
</evidence>
<dbReference type="OrthoDB" id="16284at2759"/>
<dbReference type="Pfam" id="PF21895">
    <property type="entry name" value="MTHFR_C"/>
    <property type="match status" value="1"/>
</dbReference>
<reference evidence="13" key="2">
    <citation type="journal article" date="2012" name="G3 (Bethesda)">
        <title>Pichia sorbitophila, an interspecies yeast hybrid reveals early steps of genome resolution following polyploidization.</title>
        <authorList>
            <person name="Leh Louis V."/>
            <person name="Despons L."/>
            <person name="Friedrich A."/>
            <person name="Martin T."/>
            <person name="Durrens P."/>
            <person name="Casaregola S."/>
            <person name="Neuveglise C."/>
            <person name="Fairhead C."/>
            <person name="Marck C."/>
            <person name="Cruz J.A."/>
            <person name="Straub M.L."/>
            <person name="Kugler V."/>
            <person name="Sacerdot C."/>
            <person name="Uzunov Z."/>
            <person name="Thierry A."/>
            <person name="Weiss S."/>
            <person name="Bleykasten C."/>
            <person name="De Montigny J."/>
            <person name="Jacques N."/>
            <person name="Jung P."/>
            <person name="Lemaire M."/>
            <person name="Mallet S."/>
            <person name="Morel G."/>
            <person name="Richard G.F."/>
            <person name="Sarkar A."/>
            <person name="Savel G."/>
            <person name="Schacherer J."/>
            <person name="Seret M.L."/>
            <person name="Talla E."/>
            <person name="Samson G."/>
            <person name="Jubin C."/>
            <person name="Poulain J."/>
            <person name="Vacherie B."/>
            <person name="Barbe V."/>
            <person name="Pelletier E."/>
            <person name="Sherman D.J."/>
            <person name="Westhof E."/>
            <person name="Weissenbach J."/>
            <person name="Baret P.V."/>
            <person name="Wincker P."/>
            <person name="Gaillardin C."/>
            <person name="Dujon B."/>
            <person name="Souciet J.L."/>
        </authorList>
    </citation>
    <scope>NUCLEOTIDE SEQUENCE [LARGE SCALE GENOMIC DNA]</scope>
    <source>
        <strain evidence="13">ATCC MYA-4447 / BCRC 22081 / CBS 7064 / NBRC 10061 / NRRL Y-12695</strain>
    </source>
</reference>
<dbReference type="Pfam" id="PF02219">
    <property type="entry name" value="MTHFR"/>
    <property type="match status" value="1"/>
</dbReference>
<evidence type="ECO:0000256" key="5">
    <source>
        <dbReference type="ARBA" id="ARBA00022827"/>
    </source>
</evidence>
<dbReference type="Gene3D" id="3.20.20.220">
    <property type="match status" value="1"/>
</dbReference>
<dbReference type="FunFam" id="3.20.20.220:FF:000002">
    <property type="entry name" value="Methylenetetrahydrofolate reductase"/>
    <property type="match status" value="1"/>
</dbReference>
<dbReference type="AlphaFoldDB" id="G8YA65"/>
<feature type="compositionally biased region" description="Basic residues" evidence="9">
    <location>
        <begin position="333"/>
        <end position="344"/>
    </location>
</feature>
<dbReference type="InterPro" id="IPR053806">
    <property type="entry name" value="MTHFR_C"/>
</dbReference>
<feature type="compositionally biased region" description="Acidic residues" evidence="9">
    <location>
        <begin position="318"/>
        <end position="328"/>
    </location>
</feature>
<dbReference type="SUPFAM" id="SSF51730">
    <property type="entry name" value="FAD-linked oxidoreductase"/>
    <property type="match status" value="1"/>
</dbReference>
<keyword evidence="6" id="KW-0521">NADP</keyword>
<evidence type="ECO:0000256" key="4">
    <source>
        <dbReference type="ARBA" id="ARBA00022630"/>
    </source>
</evidence>